<keyword evidence="3" id="KW-1185">Reference proteome</keyword>
<dbReference type="Proteomes" id="UP000019678">
    <property type="component" value="Unassembled WGS sequence"/>
</dbReference>
<feature type="region of interest" description="Disordered" evidence="1">
    <location>
        <begin position="26"/>
        <end position="82"/>
    </location>
</feature>
<dbReference type="AlphaFoldDB" id="A0A017SU02"/>
<gene>
    <name evidence="2" type="ORF">CAP_0813</name>
</gene>
<evidence type="ECO:0000313" key="2">
    <source>
        <dbReference type="EMBL" id="EYF00444.1"/>
    </source>
</evidence>
<dbReference type="STRING" id="1192034.CAP_0813"/>
<evidence type="ECO:0000313" key="3">
    <source>
        <dbReference type="Proteomes" id="UP000019678"/>
    </source>
</evidence>
<proteinExistence type="predicted"/>
<reference evidence="2 3" key="1">
    <citation type="submission" date="2013-05" db="EMBL/GenBank/DDBJ databases">
        <title>Genome assembly of Chondromyces apiculatus DSM 436.</title>
        <authorList>
            <person name="Sharma G."/>
            <person name="Khatri I."/>
            <person name="Kaur C."/>
            <person name="Mayilraj S."/>
            <person name="Subramanian S."/>
        </authorList>
    </citation>
    <scope>NUCLEOTIDE SEQUENCE [LARGE SCALE GENOMIC DNA]</scope>
    <source>
        <strain evidence="2 3">DSM 436</strain>
    </source>
</reference>
<organism evidence="2 3">
    <name type="scientific">Chondromyces apiculatus DSM 436</name>
    <dbReference type="NCBI Taxonomy" id="1192034"/>
    <lineage>
        <taxon>Bacteria</taxon>
        <taxon>Pseudomonadati</taxon>
        <taxon>Myxococcota</taxon>
        <taxon>Polyangia</taxon>
        <taxon>Polyangiales</taxon>
        <taxon>Polyangiaceae</taxon>
        <taxon>Chondromyces</taxon>
    </lineage>
</organism>
<protein>
    <submittedName>
        <fullName evidence="2">Very large tegument protein</fullName>
    </submittedName>
</protein>
<comment type="caution">
    <text evidence="2">The sequence shown here is derived from an EMBL/GenBank/DDBJ whole genome shotgun (WGS) entry which is preliminary data.</text>
</comment>
<dbReference type="EMBL" id="ASRX01000110">
    <property type="protein sequence ID" value="EYF00444.1"/>
    <property type="molecule type" value="Genomic_DNA"/>
</dbReference>
<dbReference type="PROSITE" id="PS51257">
    <property type="entry name" value="PROKAR_LIPOPROTEIN"/>
    <property type="match status" value="1"/>
</dbReference>
<name>A0A017SU02_9BACT</name>
<dbReference type="RefSeq" id="WP_052376836.1">
    <property type="nucleotide sequence ID" value="NZ_ASRX01000110.1"/>
</dbReference>
<dbReference type="OrthoDB" id="5514797at2"/>
<sequence length="240" mass="26114">MLRALFLASALLAAGCGRDIEALDLPWTPGTTDSATDTARDRRDVSAAPADCDILPPLSPEEISGPPHEPLELTRTSPNASRPPYVTLPDVIMPDDVASRMLQIDAAYFRRTGKHLTITSGTRDASRQAKAMVKMLKLGADVMRLYRNKEAVREIKAAYDAGRAARRPEGEIVTSVYGVLRRQIERKVYLSAHLRAGAVDVRNRDMTAADKKAFAATVAEAGGVSLLEETAPPHFHLEVD</sequence>
<accession>A0A017SU02</accession>
<evidence type="ECO:0000256" key="1">
    <source>
        <dbReference type="SAM" id="MobiDB-lite"/>
    </source>
</evidence>